<organism evidence="1">
    <name type="scientific">Tanacetum cinerariifolium</name>
    <name type="common">Dalmatian daisy</name>
    <name type="synonym">Chrysanthemum cinerariifolium</name>
    <dbReference type="NCBI Taxonomy" id="118510"/>
    <lineage>
        <taxon>Eukaryota</taxon>
        <taxon>Viridiplantae</taxon>
        <taxon>Streptophyta</taxon>
        <taxon>Embryophyta</taxon>
        <taxon>Tracheophyta</taxon>
        <taxon>Spermatophyta</taxon>
        <taxon>Magnoliopsida</taxon>
        <taxon>eudicotyledons</taxon>
        <taxon>Gunneridae</taxon>
        <taxon>Pentapetalae</taxon>
        <taxon>asterids</taxon>
        <taxon>campanulids</taxon>
        <taxon>Asterales</taxon>
        <taxon>Asteraceae</taxon>
        <taxon>Asteroideae</taxon>
        <taxon>Anthemideae</taxon>
        <taxon>Anthemidinae</taxon>
        <taxon>Tanacetum</taxon>
    </lineage>
</organism>
<sequence length="183" mass="20818">MSTEMEAMIQELEVEDMCALLTDSVFHISNCTVECQVKFSTCTLLGGALTWWNSHVRTIGHDASYGMPLKKLIEMMTKNYCPMSEIKSLKLWNLKVKGTDVGNMMSARPKTLQETIKLAKDLMGQKVRTYAERQADNKRSFEKLKNQNLRNQSGNDEACGRVYALRGRETDQDPNNIEDDIDV</sequence>
<comment type="caution">
    <text evidence="1">The sequence shown here is derived from an EMBL/GenBank/DDBJ whole genome shotgun (WGS) entry which is preliminary data.</text>
</comment>
<dbReference type="AlphaFoldDB" id="A0A6L2N9V1"/>
<name>A0A6L2N9V1_TANCI</name>
<evidence type="ECO:0000313" key="1">
    <source>
        <dbReference type="EMBL" id="GEU81344.1"/>
    </source>
</evidence>
<reference evidence="1" key="1">
    <citation type="journal article" date="2019" name="Sci. Rep.">
        <title>Draft genome of Tanacetum cinerariifolium, the natural source of mosquito coil.</title>
        <authorList>
            <person name="Yamashiro T."/>
            <person name="Shiraishi A."/>
            <person name="Satake H."/>
            <person name="Nakayama K."/>
        </authorList>
    </citation>
    <scope>NUCLEOTIDE SEQUENCE</scope>
</reference>
<accession>A0A6L2N9V1</accession>
<protein>
    <recommendedName>
        <fullName evidence="2">Reverse transcriptase domain-containing protein</fullName>
    </recommendedName>
</protein>
<proteinExistence type="predicted"/>
<dbReference type="EMBL" id="BKCJ010008260">
    <property type="protein sequence ID" value="GEU81344.1"/>
    <property type="molecule type" value="Genomic_DNA"/>
</dbReference>
<evidence type="ECO:0008006" key="2">
    <source>
        <dbReference type="Google" id="ProtNLM"/>
    </source>
</evidence>
<gene>
    <name evidence="1" type="ORF">Tci_053322</name>
</gene>